<evidence type="ECO:0000256" key="5">
    <source>
        <dbReference type="ARBA" id="ARBA00022932"/>
    </source>
</evidence>
<dbReference type="GO" id="GO:0003887">
    <property type="term" value="F:DNA-directed DNA polymerase activity"/>
    <property type="evidence" value="ECO:0007669"/>
    <property type="project" value="UniProtKB-KW"/>
</dbReference>
<feature type="domain" description="Polymerase/histidinol phosphatase N-terminal" evidence="7">
    <location>
        <begin position="4"/>
        <end position="71"/>
    </location>
</feature>
<dbReference type="NCBIfam" id="TIGR00594">
    <property type="entry name" value="polc"/>
    <property type="match status" value="1"/>
</dbReference>
<comment type="catalytic activity">
    <reaction evidence="6">
        <text>DNA(n) + a 2'-deoxyribonucleoside 5'-triphosphate = DNA(n+1) + diphosphate</text>
        <dbReference type="Rhea" id="RHEA:22508"/>
        <dbReference type="Rhea" id="RHEA-COMP:17339"/>
        <dbReference type="Rhea" id="RHEA-COMP:17340"/>
        <dbReference type="ChEBI" id="CHEBI:33019"/>
        <dbReference type="ChEBI" id="CHEBI:61560"/>
        <dbReference type="ChEBI" id="CHEBI:173112"/>
        <dbReference type="EC" id="2.7.7.7"/>
    </reaction>
</comment>
<evidence type="ECO:0000256" key="2">
    <source>
        <dbReference type="ARBA" id="ARBA00022679"/>
    </source>
</evidence>
<dbReference type="PATRIC" id="fig|1703778.3.peg.195"/>
<reference evidence="8 9" key="1">
    <citation type="journal article" date="2015" name="Microbiome">
        <title>Genomic resolution of linkages in carbon, nitrogen, and sulfur cycling among widespread estuary sediment bacteria.</title>
        <authorList>
            <person name="Baker B.J."/>
            <person name="Lazar C.S."/>
            <person name="Teske A.P."/>
            <person name="Dick G.J."/>
        </authorList>
    </citation>
    <scope>NUCLEOTIDE SEQUENCE [LARGE SCALE GENOMIC DNA]</scope>
    <source>
        <strain evidence="8">SM1_77</strain>
    </source>
</reference>
<dbReference type="InterPro" id="IPR003141">
    <property type="entry name" value="Pol/His_phosphatase_N"/>
</dbReference>
<dbReference type="SUPFAM" id="SSF89550">
    <property type="entry name" value="PHP domain-like"/>
    <property type="match status" value="1"/>
</dbReference>
<protein>
    <recommendedName>
        <fullName evidence="1">DNA-directed DNA polymerase</fullName>
        <ecNumber evidence="1">2.7.7.7</ecNumber>
    </recommendedName>
</protein>
<dbReference type="CDD" id="cd07431">
    <property type="entry name" value="PHP_PolIIIA"/>
    <property type="match status" value="1"/>
</dbReference>
<dbReference type="Pfam" id="PF17657">
    <property type="entry name" value="DNA_pol3_finger"/>
    <property type="match status" value="1"/>
</dbReference>
<evidence type="ECO:0000256" key="1">
    <source>
        <dbReference type="ARBA" id="ARBA00012417"/>
    </source>
</evidence>
<comment type="caution">
    <text evidence="8">The sequence shown here is derived from an EMBL/GenBank/DDBJ whole genome shotgun (WGS) entry which is preliminary data.</text>
</comment>
<dbReference type="SMART" id="SM00481">
    <property type="entry name" value="POLIIIAc"/>
    <property type="match status" value="1"/>
</dbReference>
<dbReference type="Pfam" id="PF02811">
    <property type="entry name" value="PHP"/>
    <property type="match status" value="1"/>
</dbReference>
<dbReference type="InterPro" id="IPR004805">
    <property type="entry name" value="DnaE2/DnaE/PolC"/>
</dbReference>
<dbReference type="InterPro" id="IPR029460">
    <property type="entry name" value="DNAPol_HHH"/>
</dbReference>
<dbReference type="InterPro" id="IPR040982">
    <property type="entry name" value="DNA_pol3_finger"/>
</dbReference>
<keyword evidence="4" id="KW-0235">DNA replication</keyword>
<dbReference type="AlphaFoldDB" id="A0A0S8K486"/>
<gene>
    <name evidence="8" type="ORF">AMJ74_00535</name>
</gene>
<dbReference type="Gene3D" id="3.20.20.140">
    <property type="entry name" value="Metal-dependent hydrolases"/>
    <property type="match status" value="2"/>
</dbReference>
<dbReference type="EMBL" id="LJVE01000004">
    <property type="protein sequence ID" value="KPL15837.1"/>
    <property type="molecule type" value="Genomic_DNA"/>
</dbReference>
<proteinExistence type="predicted"/>
<dbReference type="InterPro" id="IPR016195">
    <property type="entry name" value="Pol/histidinol_Pase-like"/>
</dbReference>
<dbReference type="GO" id="GO:0008408">
    <property type="term" value="F:3'-5' exonuclease activity"/>
    <property type="evidence" value="ECO:0007669"/>
    <property type="project" value="InterPro"/>
</dbReference>
<dbReference type="Gene3D" id="1.10.150.870">
    <property type="match status" value="1"/>
</dbReference>
<dbReference type="GO" id="GO:0006260">
    <property type="term" value="P:DNA replication"/>
    <property type="evidence" value="ECO:0007669"/>
    <property type="project" value="UniProtKB-KW"/>
</dbReference>
<dbReference type="EC" id="2.7.7.7" evidence="1"/>
<evidence type="ECO:0000256" key="6">
    <source>
        <dbReference type="ARBA" id="ARBA00049244"/>
    </source>
</evidence>
<dbReference type="Pfam" id="PF07733">
    <property type="entry name" value="DNA_pol3_alpha"/>
    <property type="match status" value="1"/>
</dbReference>
<accession>A0A0S8K486</accession>
<evidence type="ECO:0000313" key="8">
    <source>
        <dbReference type="EMBL" id="KPL15837.1"/>
    </source>
</evidence>
<keyword evidence="2" id="KW-0808">Transferase</keyword>
<evidence type="ECO:0000313" key="9">
    <source>
        <dbReference type="Proteomes" id="UP000050975"/>
    </source>
</evidence>
<keyword evidence="3" id="KW-0548">Nucleotidyltransferase</keyword>
<evidence type="ECO:0000259" key="7">
    <source>
        <dbReference type="SMART" id="SM00481"/>
    </source>
</evidence>
<keyword evidence="5" id="KW-0239">DNA-directed DNA polymerase</keyword>
<name>A0A0S8K486_UNCW3</name>
<dbReference type="InterPro" id="IPR004013">
    <property type="entry name" value="PHP_dom"/>
</dbReference>
<evidence type="ECO:0000256" key="4">
    <source>
        <dbReference type="ARBA" id="ARBA00022705"/>
    </source>
</evidence>
<evidence type="ECO:0000256" key="3">
    <source>
        <dbReference type="ARBA" id="ARBA00022695"/>
    </source>
</evidence>
<dbReference type="Pfam" id="PF14579">
    <property type="entry name" value="HHH_6"/>
    <property type="match status" value="1"/>
</dbReference>
<dbReference type="InterPro" id="IPR011708">
    <property type="entry name" value="DNA_pol3_alpha_NTPase_dom"/>
</dbReference>
<organism evidence="8 9">
    <name type="scientific">candidate division WOR_3 bacterium SM1_77</name>
    <dbReference type="NCBI Taxonomy" id="1703778"/>
    <lineage>
        <taxon>Bacteria</taxon>
        <taxon>Bacteria division WOR-3</taxon>
    </lineage>
</organism>
<dbReference type="Proteomes" id="UP000050975">
    <property type="component" value="Unassembled WGS sequence"/>
</dbReference>
<sequence length="999" mass="115725">MDFVLLENHSVYSLCEGTAFMSELAAHAKARGEEFLAICDTNGFYGIVRFLQECLQQGLKPIIGARLRNASFNGILVARNMKGYAQMCSLITGIHQSDTFNLKGEILRKPAKNYFVITQDREVLAKQRGGVFAEINVLRKDYGADRSYAKRLGVQAVFISPVYFLKKEDHHLHLLLKAIAQNVKLSCVPPGEIETRYAYPRSREEIASGYASLGDALRNTMLIARKSQFDFPLGTPIFPKFCDNSFERLKALCYENLEKRYPRVTPPVLRRLEKELDIIERKGFADYFLVVQDFVKHSPYTCGRGSAAAALVSYLLFITHVDPLRHNLFFERFLNEERPDPPDIDVDFPWDTRDLILDYIFRRYSKKNSAMVSNHITFSSRSSVREVAKVYGVPEHEIASVTRNIGYYYDRTSDEFQEYAKHSERSPLFTRVFQDAVEVHGRPRHLSVHCGGVVITPRPIYYYIPVEKALKGVNIIQLEKDQAEDFGFVKIDVLGNRSLAVVRDCLELIEKHYGEKIRYEEFNPLNDRSTIDMLRKGDTIGVFYVESPAMRQLQKKTGHGDYEHLVIHSSIIRPAANIYIREYVERLRGKPWEPLLPEMGEILKDSYGIMCYQEDITRIALEVAGMPLGEADEIRKVILRKNKIRRKLELKDKFYEGLWRKRVPEEIIERIWEMIESFSGYSFRKPHSASFALLSFKCCYLKAHYPAEFMGAVLKNQGGYYSPLAYISEARRMGLRVELPDINVSRQEYFGQGNTISMGFMQIKNLSLEIVRRLVEERERRGHYEGLIDFMERTGAELTDTVILIKAGCFRNVERYNQPQLLFMAKNFRHRGEKRDEDMLCDLTRYSRRVTPPPMRDIRREQKLRIEQELFGFIASVHPMEYYRRFIDDPQVIPARELERHVGRTVKVAGILVTAKTVLTRNAELMQFISFEDETAIFETIFFPRVYKKYALRLSHQAPYVLTGRVGAEFEVISLNVFSIEMVRCRTDAARQAIDTVRG</sequence>
<dbReference type="CDD" id="cd04485">
    <property type="entry name" value="DnaE_OBF"/>
    <property type="match status" value="1"/>
</dbReference>
<dbReference type="PANTHER" id="PTHR32294">
    <property type="entry name" value="DNA POLYMERASE III SUBUNIT ALPHA"/>
    <property type="match status" value="1"/>
</dbReference>